<dbReference type="Proteomes" id="UP000276834">
    <property type="component" value="Unassembled WGS sequence"/>
</dbReference>
<feature type="signal peptide" evidence="2">
    <location>
        <begin position="1"/>
        <end position="33"/>
    </location>
</feature>
<dbReference type="SMART" id="SM00408">
    <property type="entry name" value="IGc2"/>
    <property type="match status" value="1"/>
</dbReference>
<dbReference type="EMBL" id="QUSF01000008">
    <property type="protein sequence ID" value="RLW06990.1"/>
    <property type="molecule type" value="Genomic_DNA"/>
</dbReference>
<proteinExistence type="predicted"/>
<dbReference type="OrthoDB" id="2413561at2759"/>
<dbReference type="SUPFAM" id="SSF48726">
    <property type="entry name" value="Immunoglobulin"/>
    <property type="match status" value="2"/>
</dbReference>
<protein>
    <recommendedName>
        <fullName evidence="3">Ig-like domain-containing protein</fullName>
    </recommendedName>
</protein>
<evidence type="ECO:0000256" key="1">
    <source>
        <dbReference type="ARBA" id="ARBA00023319"/>
    </source>
</evidence>
<gene>
    <name evidence="4" type="ORF">DV515_00004135</name>
</gene>
<dbReference type="InterPro" id="IPR013783">
    <property type="entry name" value="Ig-like_fold"/>
</dbReference>
<dbReference type="Pfam" id="PF13927">
    <property type="entry name" value="Ig_3"/>
    <property type="match status" value="1"/>
</dbReference>
<comment type="caution">
    <text evidence="4">The sequence shown here is derived from an EMBL/GenBank/DDBJ whole genome shotgun (WGS) entry which is preliminary data.</text>
</comment>
<dbReference type="InterPro" id="IPR003598">
    <property type="entry name" value="Ig_sub2"/>
</dbReference>
<dbReference type="PANTHER" id="PTHR10075">
    <property type="entry name" value="BASIGIN RELATED"/>
    <property type="match status" value="1"/>
</dbReference>
<dbReference type="InterPro" id="IPR036179">
    <property type="entry name" value="Ig-like_dom_sf"/>
</dbReference>
<feature type="chain" id="PRO_5018312187" description="Ig-like domain-containing protein" evidence="2">
    <location>
        <begin position="34"/>
        <end position="184"/>
    </location>
</feature>
<sequence length="184" mass="19960">MGCHSPAAELLVVSRPLWLHVSWLRVCVGASSGDGEPGKWAISGLSPPHACSRGSPDGAVPLVTCPPVSCSPTWQWFRDGSPLPDSHSTYSVSNKERTLTLQSASPNDNGLYYCCARSAIGFVCSHNNFTLNVIDESFPQAVIVPQDLIVTKNEEAMFDCQFAAVPPPTQEWLFEDNPVTNRSK</sequence>
<evidence type="ECO:0000313" key="5">
    <source>
        <dbReference type="Proteomes" id="UP000276834"/>
    </source>
</evidence>
<dbReference type="GO" id="GO:0070593">
    <property type="term" value="P:dendrite self-avoidance"/>
    <property type="evidence" value="ECO:0007669"/>
    <property type="project" value="TreeGrafter"/>
</dbReference>
<accession>A0A3L8SR40</accession>
<evidence type="ECO:0000256" key="2">
    <source>
        <dbReference type="SAM" id="SignalP"/>
    </source>
</evidence>
<keyword evidence="2" id="KW-0732">Signal</keyword>
<keyword evidence="1" id="KW-0393">Immunoglobulin domain</keyword>
<dbReference type="PROSITE" id="PS50835">
    <property type="entry name" value="IG_LIKE"/>
    <property type="match status" value="1"/>
</dbReference>
<dbReference type="Gene3D" id="2.60.40.10">
    <property type="entry name" value="Immunoglobulins"/>
    <property type="match status" value="2"/>
</dbReference>
<dbReference type="GO" id="GO:0005886">
    <property type="term" value="C:plasma membrane"/>
    <property type="evidence" value="ECO:0007669"/>
    <property type="project" value="TreeGrafter"/>
</dbReference>
<dbReference type="GO" id="GO:0007411">
    <property type="term" value="P:axon guidance"/>
    <property type="evidence" value="ECO:0007669"/>
    <property type="project" value="TreeGrafter"/>
</dbReference>
<evidence type="ECO:0000259" key="3">
    <source>
        <dbReference type="PROSITE" id="PS50835"/>
    </source>
</evidence>
<dbReference type="GO" id="GO:0007156">
    <property type="term" value="P:homophilic cell adhesion via plasma membrane adhesion molecules"/>
    <property type="evidence" value="ECO:0007669"/>
    <property type="project" value="TreeGrafter"/>
</dbReference>
<evidence type="ECO:0000313" key="4">
    <source>
        <dbReference type="EMBL" id="RLW06990.1"/>
    </source>
</evidence>
<dbReference type="AlphaFoldDB" id="A0A3L8SR40"/>
<dbReference type="PANTHER" id="PTHR10075:SF100">
    <property type="entry name" value="FASCICLIN-2"/>
    <property type="match status" value="1"/>
</dbReference>
<feature type="domain" description="Ig-like" evidence="3">
    <location>
        <begin position="48"/>
        <end position="130"/>
    </location>
</feature>
<dbReference type="GO" id="GO:0098632">
    <property type="term" value="F:cell-cell adhesion mediator activity"/>
    <property type="evidence" value="ECO:0007669"/>
    <property type="project" value="TreeGrafter"/>
</dbReference>
<organism evidence="4 5">
    <name type="scientific">Chloebia gouldiae</name>
    <name type="common">Gouldian finch</name>
    <name type="synonym">Erythrura gouldiae</name>
    <dbReference type="NCBI Taxonomy" id="44316"/>
    <lineage>
        <taxon>Eukaryota</taxon>
        <taxon>Metazoa</taxon>
        <taxon>Chordata</taxon>
        <taxon>Craniata</taxon>
        <taxon>Vertebrata</taxon>
        <taxon>Euteleostomi</taxon>
        <taxon>Archelosauria</taxon>
        <taxon>Archosauria</taxon>
        <taxon>Dinosauria</taxon>
        <taxon>Saurischia</taxon>
        <taxon>Theropoda</taxon>
        <taxon>Coelurosauria</taxon>
        <taxon>Aves</taxon>
        <taxon>Neognathae</taxon>
        <taxon>Neoaves</taxon>
        <taxon>Telluraves</taxon>
        <taxon>Australaves</taxon>
        <taxon>Passeriformes</taxon>
        <taxon>Passeroidea</taxon>
        <taxon>Passeridae</taxon>
        <taxon>Chloebia</taxon>
    </lineage>
</organism>
<dbReference type="InterPro" id="IPR007110">
    <property type="entry name" value="Ig-like_dom"/>
</dbReference>
<keyword evidence="5" id="KW-1185">Reference proteome</keyword>
<dbReference type="GO" id="GO:0030424">
    <property type="term" value="C:axon"/>
    <property type="evidence" value="ECO:0007669"/>
    <property type="project" value="TreeGrafter"/>
</dbReference>
<reference evidence="4 5" key="1">
    <citation type="journal article" date="2018" name="Proc. R. Soc. B">
        <title>A non-coding region near Follistatin controls head colour polymorphism in the Gouldian finch.</title>
        <authorList>
            <person name="Toomey M.B."/>
            <person name="Marques C.I."/>
            <person name="Andrade P."/>
            <person name="Araujo P.M."/>
            <person name="Sabatino S."/>
            <person name="Gazda M.A."/>
            <person name="Afonso S."/>
            <person name="Lopes R.J."/>
            <person name="Corbo J.C."/>
            <person name="Carneiro M."/>
        </authorList>
    </citation>
    <scope>NUCLEOTIDE SEQUENCE [LARGE SCALE GENOMIC DNA]</scope>
    <source>
        <strain evidence="4">Red01</strain>
        <tissue evidence="4">Muscle</tissue>
    </source>
</reference>
<name>A0A3L8SR40_CHLGU</name>